<dbReference type="Proteomes" id="UP000278351">
    <property type="component" value="Unassembled WGS sequence"/>
</dbReference>
<evidence type="ECO:0000313" key="3">
    <source>
        <dbReference type="Proteomes" id="UP000278351"/>
    </source>
</evidence>
<dbReference type="EMBL" id="RPDH01000003">
    <property type="protein sequence ID" value="RPE05577.1"/>
    <property type="molecule type" value="Genomic_DNA"/>
</dbReference>
<dbReference type="GO" id="GO:0003677">
    <property type="term" value="F:DNA binding"/>
    <property type="evidence" value="ECO:0007669"/>
    <property type="project" value="InterPro"/>
</dbReference>
<dbReference type="Pfam" id="PF13560">
    <property type="entry name" value="HTH_31"/>
    <property type="match status" value="1"/>
</dbReference>
<evidence type="ECO:0000313" key="2">
    <source>
        <dbReference type="EMBL" id="RPE05577.1"/>
    </source>
</evidence>
<dbReference type="PROSITE" id="PS50943">
    <property type="entry name" value="HTH_CROC1"/>
    <property type="match status" value="1"/>
</dbReference>
<dbReference type="InterPro" id="IPR001387">
    <property type="entry name" value="Cro/C1-type_HTH"/>
</dbReference>
<gene>
    <name evidence="2" type="ORF">EGT74_24660</name>
</gene>
<keyword evidence="3" id="KW-1185">Reference proteome</keyword>
<reference evidence="2 3" key="1">
    <citation type="submission" date="2018-11" db="EMBL/GenBank/DDBJ databases">
        <title>Chitinophaga lutea sp.nov., isolate from arsenic contaminated soil.</title>
        <authorList>
            <person name="Zong Y."/>
        </authorList>
    </citation>
    <scope>NUCLEOTIDE SEQUENCE [LARGE SCALE GENOMIC DNA]</scope>
    <source>
        <strain evidence="2 3">ZY74</strain>
    </source>
</reference>
<proteinExistence type="predicted"/>
<sequence length="75" mass="8298">MDEIRDDKFLKALGKRVRALRHATGMSDRDFANTAGIAASQVNRIDKGELDVKICTLRAIAQALDIPLSELFRGL</sequence>
<dbReference type="SMART" id="SM00530">
    <property type="entry name" value="HTH_XRE"/>
    <property type="match status" value="1"/>
</dbReference>
<dbReference type="RefSeq" id="WP_123849220.1">
    <property type="nucleotide sequence ID" value="NZ_RPDH01000003.1"/>
</dbReference>
<evidence type="ECO:0000259" key="1">
    <source>
        <dbReference type="PROSITE" id="PS50943"/>
    </source>
</evidence>
<dbReference type="AlphaFoldDB" id="A0A3N4PMN1"/>
<feature type="domain" description="HTH cro/C1-type" evidence="1">
    <location>
        <begin position="17"/>
        <end position="71"/>
    </location>
</feature>
<dbReference type="OrthoDB" id="678057at2"/>
<dbReference type="CDD" id="cd00093">
    <property type="entry name" value="HTH_XRE"/>
    <property type="match status" value="1"/>
</dbReference>
<accession>A0A3N4PMN1</accession>
<comment type="caution">
    <text evidence="2">The sequence shown here is derived from an EMBL/GenBank/DDBJ whole genome shotgun (WGS) entry which is preliminary data.</text>
</comment>
<organism evidence="2 3">
    <name type="scientific">Chitinophaga lutea</name>
    <dbReference type="NCBI Taxonomy" id="2488634"/>
    <lineage>
        <taxon>Bacteria</taxon>
        <taxon>Pseudomonadati</taxon>
        <taxon>Bacteroidota</taxon>
        <taxon>Chitinophagia</taxon>
        <taxon>Chitinophagales</taxon>
        <taxon>Chitinophagaceae</taxon>
        <taxon>Chitinophaga</taxon>
    </lineage>
</organism>
<dbReference type="Gene3D" id="1.10.260.40">
    <property type="entry name" value="lambda repressor-like DNA-binding domains"/>
    <property type="match status" value="1"/>
</dbReference>
<dbReference type="SUPFAM" id="SSF47413">
    <property type="entry name" value="lambda repressor-like DNA-binding domains"/>
    <property type="match status" value="1"/>
</dbReference>
<dbReference type="InterPro" id="IPR010982">
    <property type="entry name" value="Lambda_DNA-bd_dom_sf"/>
</dbReference>
<name>A0A3N4PMN1_9BACT</name>
<protein>
    <submittedName>
        <fullName evidence="2">XRE family transcriptional regulator</fullName>
    </submittedName>
</protein>